<protein>
    <submittedName>
        <fullName evidence="1">Uncharacterized protein</fullName>
    </submittedName>
</protein>
<proteinExistence type="predicted"/>
<name>A0A8H7CFU3_9AGAR</name>
<evidence type="ECO:0000313" key="1">
    <source>
        <dbReference type="EMBL" id="KAF7333913.1"/>
    </source>
</evidence>
<reference evidence="1" key="1">
    <citation type="submission" date="2020-05" db="EMBL/GenBank/DDBJ databases">
        <title>Mycena genomes resolve the evolution of fungal bioluminescence.</title>
        <authorList>
            <person name="Tsai I.J."/>
        </authorList>
    </citation>
    <scope>NUCLEOTIDE SEQUENCE</scope>
    <source>
        <strain evidence="1">160909Yilan</strain>
    </source>
</reference>
<comment type="caution">
    <text evidence="1">The sequence shown here is derived from an EMBL/GenBank/DDBJ whole genome shotgun (WGS) entry which is preliminary data.</text>
</comment>
<dbReference type="EMBL" id="JACAZH010000051">
    <property type="protein sequence ID" value="KAF7333913.1"/>
    <property type="molecule type" value="Genomic_DNA"/>
</dbReference>
<sequence>MEVEYSLTVSTLPFLPLPSRFLLRALWGSGKRGSLRAMLWWKPEAQVRLAAIARPPAFAPYFAIRFAVEHWGLGESAAYTYLYKRDAPRTIRWGEPPSSLSEAGARLVLFVFRAKAWCRAAASSLYPYWVDSIPFSMIPVIPPSFAHTFALVGITRGERAAGTALSEMQSCRRLLEVPVLSRPIPG</sequence>
<keyword evidence="2" id="KW-1185">Reference proteome</keyword>
<evidence type="ECO:0000313" key="2">
    <source>
        <dbReference type="Proteomes" id="UP000623467"/>
    </source>
</evidence>
<dbReference type="Proteomes" id="UP000623467">
    <property type="component" value="Unassembled WGS sequence"/>
</dbReference>
<dbReference type="AlphaFoldDB" id="A0A8H7CFU3"/>
<organism evidence="1 2">
    <name type="scientific">Mycena sanguinolenta</name>
    <dbReference type="NCBI Taxonomy" id="230812"/>
    <lineage>
        <taxon>Eukaryota</taxon>
        <taxon>Fungi</taxon>
        <taxon>Dikarya</taxon>
        <taxon>Basidiomycota</taxon>
        <taxon>Agaricomycotina</taxon>
        <taxon>Agaricomycetes</taxon>
        <taxon>Agaricomycetidae</taxon>
        <taxon>Agaricales</taxon>
        <taxon>Marasmiineae</taxon>
        <taxon>Mycenaceae</taxon>
        <taxon>Mycena</taxon>
    </lineage>
</organism>
<accession>A0A8H7CFU3</accession>
<gene>
    <name evidence="1" type="ORF">MSAN_02404100</name>
</gene>